<proteinExistence type="predicted"/>
<comment type="caution">
    <text evidence="1">The sequence shown here is derived from an EMBL/GenBank/DDBJ whole genome shotgun (WGS) entry which is preliminary data.</text>
</comment>
<organism evidence="1">
    <name type="scientific">bioreactor metagenome</name>
    <dbReference type="NCBI Taxonomy" id="1076179"/>
    <lineage>
        <taxon>unclassified sequences</taxon>
        <taxon>metagenomes</taxon>
        <taxon>ecological metagenomes</taxon>
    </lineage>
</organism>
<protein>
    <submittedName>
        <fullName evidence="1">Uncharacterized protein</fullName>
    </submittedName>
</protein>
<gene>
    <name evidence="1" type="ORF">SDC9_180979</name>
</gene>
<dbReference type="AlphaFoldDB" id="A0A645H376"/>
<accession>A0A645H376</accession>
<dbReference type="EMBL" id="VSSQ01086013">
    <property type="protein sequence ID" value="MPN33491.1"/>
    <property type="molecule type" value="Genomic_DNA"/>
</dbReference>
<sequence length="64" mass="6951">MSAASLILHARDPITAFWKDAQISSFFFDVPAFSELLIMLAAAVFNPLKLNSTLPVEERGIGNG</sequence>
<reference evidence="1" key="1">
    <citation type="submission" date="2019-08" db="EMBL/GenBank/DDBJ databases">
        <authorList>
            <person name="Kucharzyk K."/>
            <person name="Murdoch R.W."/>
            <person name="Higgins S."/>
            <person name="Loffler F."/>
        </authorList>
    </citation>
    <scope>NUCLEOTIDE SEQUENCE</scope>
</reference>
<name>A0A645H376_9ZZZZ</name>
<evidence type="ECO:0000313" key="1">
    <source>
        <dbReference type="EMBL" id="MPN33491.1"/>
    </source>
</evidence>